<dbReference type="InterPro" id="IPR025403">
    <property type="entry name" value="TgpA-like_C"/>
</dbReference>
<sequence length="246" mass="29238">MHKCIFTLLLYILYVLPIQGQVDSSAEIQYDDSSLTIKKIEANDLDAYRNDPDFDYEVLKTDATWWSDFKTWSGNLMLQFFEWLFGVEKAVGFLASFFRWIPYILLGILIFILIKFFLNINATAMQRTKNNQGLVSLSEEEHIIKNEDIQQLIQKALQNQNYRLAIRYYYLYILQLMSEEEFISWEPQKTNDDYLKEIEVQELKLPFGKITRLYTYIWYGNFDIDEAGYKRAETVFSSLQKLVRHG</sequence>
<name>A0A1G9WB70_9FLAO</name>
<dbReference type="Pfam" id="PF13559">
    <property type="entry name" value="DUF4129"/>
    <property type="match status" value="1"/>
</dbReference>
<dbReference type="RefSeq" id="WP_089894388.1">
    <property type="nucleotide sequence ID" value="NZ_FNGV01000015.1"/>
</dbReference>
<dbReference type="STRING" id="192904.SAMN04488514_11537"/>
<dbReference type="EMBL" id="FNGV01000015">
    <property type="protein sequence ID" value="SDM81788.1"/>
    <property type="molecule type" value="Genomic_DNA"/>
</dbReference>
<evidence type="ECO:0000259" key="2">
    <source>
        <dbReference type="Pfam" id="PF13559"/>
    </source>
</evidence>
<keyword evidence="1" id="KW-0812">Transmembrane</keyword>
<feature type="domain" description="Protein-glutamine gamma-glutamyltransferase-like C-terminal" evidence="2">
    <location>
        <begin position="170"/>
        <end position="233"/>
    </location>
</feature>
<organism evidence="3 4">
    <name type="scientific">Kriegella aquimaris</name>
    <dbReference type="NCBI Taxonomy" id="192904"/>
    <lineage>
        <taxon>Bacteria</taxon>
        <taxon>Pseudomonadati</taxon>
        <taxon>Bacteroidota</taxon>
        <taxon>Flavobacteriia</taxon>
        <taxon>Flavobacteriales</taxon>
        <taxon>Flavobacteriaceae</taxon>
        <taxon>Kriegella</taxon>
    </lineage>
</organism>
<feature type="transmembrane region" description="Helical" evidence="1">
    <location>
        <begin position="100"/>
        <end position="118"/>
    </location>
</feature>
<protein>
    <recommendedName>
        <fullName evidence="2">Protein-glutamine gamma-glutamyltransferase-like C-terminal domain-containing protein</fullName>
    </recommendedName>
</protein>
<dbReference type="OrthoDB" id="5491447at2"/>
<keyword evidence="4" id="KW-1185">Reference proteome</keyword>
<evidence type="ECO:0000313" key="3">
    <source>
        <dbReference type="EMBL" id="SDM81788.1"/>
    </source>
</evidence>
<keyword evidence="1" id="KW-1133">Transmembrane helix</keyword>
<accession>A0A1G9WB70</accession>
<dbReference type="Proteomes" id="UP000199440">
    <property type="component" value="Unassembled WGS sequence"/>
</dbReference>
<evidence type="ECO:0000313" key="4">
    <source>
        <dbReference type="Proteomes" id="UP000199440"/>
    </source>
</evidence>
<reference evidence="3 4" key="1">
    <citation type="submission" date="2016-10" db="EMBL/GenBank/DDBJ databases">
        <authorList>
            <person name="de Groot N.N."/>
        </authorList>
    </citation>
    <scope>NUCLEOTIDE SEQUENCE [LARGE SCALE GENOMIC DNA]</scope>
    <source>
        <strain evidence="3 4">DSM 19886</strain>
    </source>
</reference>
<dbReference type="AlphaFoldDB" id="A0A1G9WB70"/>
<proteinExistence type="predicted"/>
<evidence type="ECO:0000256" key="1">
    <source>
        <dbReference type="SAM" id="Phobius"/>
    </source>
</evidence>
<keyword evidence="1" id="KW-0472">Membrane</keyword>
<gene>
    <name evidence="3" type="ORF">SAMN04488514_11537</name>
</gene>